<keyword evidence="11" id="KW-0624">Polysaccharide degradation</keyword>
<name>A0A8H4WSW1_9HYPO</name>
<keyword evidence="5" id="KW-0964">Secreted</keyword>
<keyword evidence="14" id="KW-0732">Signal</keyword>
<evidence type="ECO:0000256" key="1">
    <source>
        <dbReference type="ARBA" id="ARBA00000822"/>
    </source>
</evidence>
<evidence type="ECO:0000256" key="9">
    <source>
        <dbReference type="ARBA" id="ARBA00023277"/>
    </source>
</evidence>
<accession>A0A8H4WSW1</accession>
<dbReference type="InterPro" id="IPR036861">
    <property type="entry name" value="Endochitinase-like_sf"/>
</dbReference>
<dbReference type="InterPro" id="IPR017853">
    <property type="entry name" value="GH"/>
</dbReference>
<comment type="caution">
    <text evidence="17">The sequence shown here is derived from an EMBL/GenBank/DDBJ whole genome shotgun (WGS) entry which is preliminary data.</text>
</comment>
<keyword evidence="10 13" id="KW-0326">Glycosidase</keyword>
<dbReference type="CDD" id="cd00035">
    <property type="entry name" value="ChtBD1"/>
    <property type="match status" value="1"/>
</dbReference>
<evidence type="ECO:0000256" key="5">
    <source>
        <dbReference type="ARBA" id="ARBA00022525"/>
    </source>
</evidence>
<comment type="caution">
    <text evidence="12">Lacks conserved residue(s) required for the propagation of feature annotation.</text>
</comment>
<evidence type="ECO:0000256" key="3">
    <source>
        <dbReference type="ARBA" id="ARBA00008682"/>
    </source>
</evidence>
<dbReference type="InterPro" id="IPR011583">
    <property type="entry name" value="Chitinase_II/V-like_cat"/>
</dbReference>
<dbReference type="EMBL" id="JABFAI010000254">
    <property type="protein sequence ID" value="KAF4948695.1"/>
    <property type="molecule type" value="Genomic_DNA"/>
</dbReference>
<dbReference type="InterPro" id="IPR029070">
    <property type="entry name" value="Chitinase_insertion_sf"/>
</dbReference>
<dbReference type="PROSITE" id="PS01095">
    <property type="entry name" value="GH18_1"/>
    <property type="match status" value="1"/>
</dbReference>
<evidence type="ECO:0000256" key="2">
    <source>
        <dbReference type="ARBA" id="ARBA00004613"/>
    </source>
</evidence>
<evidence type="ECO:0000259" key="16">
    <source>
        <dbReference type="PROSITE" id="PS51910"/>
    </source>
</evidence>
<proteinExistence type="inferred from homology"/>
<dbReference type="GO" id="GO:0008843">
    <property type="term" value="F:endochitinase activity"/>
    <property type="evidence" value="ECO:0007669"/>
    <property type="project" value="UniProtKB-EC"/>
</dbReference>
<evidence type="ECO:0000313" key="18">
    <source>
        <dbReference type="Proteomes" id="UP000604273"/>
    </source>
</evidence>
<organism evidence="17 18">
    <name type="scientific">Fusarium gaditjirri</name>
    <dbReference type="NCBI Taxonomy" id="282569"/>
    <lineage>
        <taxon>Eukaryota</taxon>
        <taxon>Fungi</taxon>
        <taxon>Dikarya</taxon>
        <taxon>Ascomycota</taxon>
        <taxon>Pezizomycotina</taxon>
        <taxon>Sordariomycetes</taxon>
        <taxon>Hypocreomycetidae</taxon>
        <taxon>Hypocreales</taxon>
        <taxon>Nectriaceae</taxon>
        <taxon>Fusarium</taxon>
        <taxon>Fusarium nisikadoi species complex</taxon>
    </lineage>
</organism>
<dbReference type="Pfam" id="PF00187">
    <property type="entry name" value="Chitin_bind_1"/>
    <property type="match status" value="1"/>
</dbReference>
<feature type="signal peptide" evidence="14">
    <location>
        <begin position="1"/>
        <end position="20"/>
    </location>
</feature>
<reference evidence="17" key="1">
    <citation type="journal article" date="2020" name="BMC Genomics">
        <title>Correction to: Identification and distribution of gene clusters required for synthesis of sphingolipid metabolism inhibitors in diverse species of the filamentous fungus Fusarium.</title>
        <authorList>
            <person name="Kim H.S."/>
            <person name="Lohmar J.M."/>
            <person name="Busman M."/>
            <person name="Brown D.W."/>
            <person name="Naumann T.A."/>
            <person name="Divon H.H."/>
            <person name="Lysoe E."/>
            <person name="Uhlig S."/>
            <person name="Proctor R.H."/>
        </authorList>
    </citation>
    <scope>NUCLEOTIDE SEQUENCE</scope>
    <source>
        <strain evidence="17">NRRL 45417</strain>
    </source>
</reference>
<evidence type="ECO:0000256" key="6">
    <source>
        <dbReference type="ARBA" id="ARBA00022669"/>
    </source>
</evidence>
<dbReference type="PROSITE" id="PS51910">
    <property type="entry name" value="GH18_2"/>
    <property type="match status" value="1"/>
</dbReference>
<dbReference type="GO" id="GO:0008061">
    <property type="term" value="F:chitin binding"/>
    <property type="evidence" value="ECO:0007669"/>
    <property type="project" value="UniProtKB-UniRule"/>
</dbReference>
<dbReference type="Gene3D" id="3.10.50.10">
    <property type="match status" value="1"/>
</dbReference>
<evidence type="ECO:0000256" key="8">
    <source>
        <dbReference type="ARBA" id="ARBA00023024"/>
    </source>
</evidence>
<gene>
    <name evidence="17" type="ORF">FGADI_9470</name>
</gene>
<dbReference type="Gene3D" id="3.20.20.80">
    <property type="entry name" value="Glycosidases"/>
    <property type="match status" value="1"/>
</dbReference>
<dbReference type="GO" id="GO:0005576">
    <property type="term" value="C:extracellular region"/>
    <property type="evidence" value="ECO:0007669"/>
    <property type="project" value="UniProtKB-SubCell"/>
</dbReference>
<dbReference type="SMART" id="SM00636">
    <property type="entry name" value="Glyco_18"/>
    <property type="match status" value="1"/>
</dbReference>
<evidence type="ECO:0000256" key="4">
    <source>
        <dbReference type="ARBA" id="ARBA00012729"/>
    </source>
</evidence>
<evidence type="ECO:0000256" key="10">
    <source>
        <dbReference type="ARBA" id="ARBA00023295"/>
    </source>
</evidence>
<keyword evidence="6 12" id="KW-0147">Chitin-binding</keyword>
<dbReference type="AlphaFoldDB" id="A0A8H4WSW1"/>
<evidence type="ECO:0000256" key="7">
    <source>
        <dbReference type="ARBA" id="ARBA00022801"/>
    </source>
</evidence>
<feature type="disulfide bond" evidence="12">
    <location>
        <begin position="131"/>
        <end position="145"/>
    </location>
</feature>
<feature type="disulfide bond" evidence="12">
    <location>
        <begin position="126"/>
        <end position="138"/>
    </location>
</feature>
<evidence type="ECO:0000313" key="17">
    <source>
        <dbReference type="EMBL" id="KAF4948695.1"/>
    </source>
</evidence>
<keyword evidence="8" id="KW-0146">Chitin degradation</keyword>
<dbReference type="PROSITE" id="PS50941">
    <property type="entry name" value="CHIT_BIND_I_2"/>
    <property type="match status" value="1"/>
</dbReference>
<feature type="chain" id="PRO_5034801073" description="chitinase" evidence="14">
    <location>
        <begin position="21"/>
        <end position="560"/>
    </location>
</feature>
<feature type="domain" description="GH18" evidence="16">
    <location>
        <begin position="164"/>
        <end position="536"/>
    </location>
</feature>
<dbReference type="Gene3D" id="3.30.60.10">
    <property type="entry name" value="Endochitinase-like"/>
    <property type="match status" value="1"/>
</dbReference>
<dbReference type="GO" id="GO:0006032">
    <property type="term" value="P:chitin catabolic process"/>
    <property type="evidence" value="ECO:0007669"/>
    <property type="project" value="UniProtKB-KW"/>
</dbReference>
<keyword evidence="12" id="KW-1015">Disulfide bond</keyword>
<dbReference type="Pfam" id="PF00704">
    <property type="entry name" value="Glyco_hydro_18"/>
    <property type="match status" value="1"/>
</dbReference>
<dbReference type="PROSITE" id="PS00026">
    <property type="entry name" value="CHIT_BIND_I_1"/>
    <property type="match status" value="1"/>
</dbReference>
<dbReference type="SUPFAM" id="SSF51445">
    <property type="entry name" value="(Trans)glycosidases"/>
    <property type="match status" value="1"/>
</dbReference>
<evidence type="ECO:0000256" key="14">
    <source>
        <dbReference type="SAM" id="SignalP"/>
    </source>
</evidence>
<dbReference type="SMART" id="SM00270">
    <property type="entry name" value="ChtBD1"/>
    <property type="match status" value="2"/>
</dbReference>
<reference evidence="17" key="2">
    <citation type="submission" date="2020-05" db="EMBL/GenBank/DDBJ databases">
        <authorList>
            <person name="Kim H.-S."/>
            <person name="Proctor R.H."/>
            <person name="Brown D.W."/>
        </authorList>
    </citation>
    <scope>NUCLEOTIDE SEQUENCE</scope>
    <source>
        <strain evidence="17">NRRL 45417</strain>
    </source>
</reference>
<evidence type="ECO:0000256" key="12">
    <source>
        <dbReference type="PROSITE-ProRule" id="PRU00261"/>
    </source>
</evidence>
<keyword evidence="7 13" id="KW-0378">Hydrolase</keyword>
<comment type="subcellular location">
    <subcellularLocation>
        <location evidence="2">Secreted</location>
    </subcellularLocation>
</comment>
<dbReference type="OrthoDB" id="73875at2759"/>
<feature type="domain" description="Chitin-binding type-1" evidence="15">
    <location>
        <begin position="108"/>
        <end position="157"/>
    </location>
</feature>
<dbReference type="SUPFAM" id="SSF57016">
    <property type="entry name" value="Plant lectins/antimicrobial peptides"/>
    <property type="match status" value="1"/>
</dbReference>
<dbReference type="InterPro" id="IPR050314">
    <property type="entry name" value="Glycosyl_Hydrlase_18"/>
</dbReference>
<dbReference type="SUPFAM" id="SSF54556">
    <property type="entry name" value="Chitinase insertion domain"/>
    <property type="match status" value="1"/>
</dbReference>
<dbReference type="EC" id="3.2.1.14" evidence="4"/>
<evidence type="ECO:0000256" key="11">
    <source>
        <dbReference type="ARBA" id="ARBA00023326"/>
    </source>
</evidence>
<comment type="similarity">
    <text evidence="3">Belongs to the glycosyl hydrolase 18 family. Chitinase class V subfamily.</text>
</comment>
<dbReference type="Proteomes" id="UP000604273">
    <property type="component" value="Unassembled WGS sequence"/>
</dbReference>
<keyword evidence="9" id="KW-0119">Carbohydrate metabolism</keyword>
<dbReference type="GO" id="GO:0000272">
    <property type="term" value="P:polysaccharide catabolic process"/>
    <property type="evidence" value="ECO:0007669"/>
    <property type="project" value="UniProtKB-KW"/>
</dbReference>
<dbReference type="InterPro" id="IPR001002">
    <property type="entry name" value="Chitin-bd_1"/>
</dbReference>
<keyword evidence="18" id="KW-1185">Reference proteome</keyword>
<comment type="catalytic activity">
    <reaction evidence="1">
        <text>Random endo-hydrolysis of N-acetyl-beta-D-glucosaminide (1-&gt;4)-beta-linkages in chitin and chitodextrins.</text>
        <dbReference type="EC" id="3.2.1.14"/>
    </reaction>
</comment>
<dbReference type="InterPro" id="IPR018371">
    <property type="entry name" value="Chitin-binding_1_CS"/>
</dbReference>
<sequence>MSLSRRLVAVGLLCASVAKGLDLDTFTGQAQVLGRQREMILNQQQGDDTVKPMRMMAEPEADNSDGKCTKKKGCKLGCCGPLDKEGFGICGTGPKFCGKDCTSECDYKSECDPGGWGLKYSNFTTCPLNVCCSDYGFCGTSSSYCKGKTAASPKCDKAKHSSDKRTIGYYEGWNYQRPCGNMEPEDIPLGYYTHINFAFALVNPDTYRLDPMDKGTASRYGRVSALKQQQDGLEVWIAIGGWAMNDPGKYRTVFSDLAKSEKKQDAFFDSLITFLQRYDFDGVDLDWEYPVAEDRGGVAEDFENYVNLLARLRKRLNSSGRKYGLTLTLPASYWYLKGFDIVNMEKYLDWFNIMTYDIRKFLHSCDEFPTNQGLDGVWDENIESLGPYAHAHTNLTEIQQGLELLWRNNINPERVIMGLGFYGRSFTMKSANCLDAGCEFSEGAKGGECTGTKGVLSASEINKIIKNGGKMKLDEEAAVQIVTWDSNQWVSWDDAKTLKMKLDYANENCLGGTMVWAIDLDDGTLIEALGKGMKRKKSRTSPPQKVVSCFGTGNIDKDEL</sequence>
<dbReference type="InterPro" id="IPR001223">
    <property type="entry name" value="Glyco_hydro18_cat"/>
</dbReference>
<protein>
    <recommendedName>
        <fullName evidence="4">chitinase</fullName>
        <ecNumber evidence="4">3.2.1.14</ecNumber>
    </recommendedName>
</protein>
<dbReference type="PANTHER" id="PTHR11177">
    <property type="entry name" value="CHITINASE"/>
    <property type="match status" value="1"/>
</dbReference>
<dbReference type="PANTHER" id="PTHR11177:SF333">
    <property type="entry name" value="CHITINASE"/>
    <property type="match status" value="1"/>
</dbReference>
<evidence type="ECO:0000256" key="13">
    <source>
        <dbReference type="RuleBase" id="RU000489"/>
    </source>
</evidence>
<evidence type="ECO:0000259" key="15">
    <source>
        <dbReference type="PROSITE" id="PS50941"/>
    </source>
</evidence>
<dbReference type="InterPro" id="IPR001579">
    <property type="entry name" value="Glyco_hydro_18_chit_AS"/>
</dbReference>